<evidence type="ECO:0000313" key="2">
    <source>
        <dbReference type="EMBL" id="MBT0653695.1"/>
    </source>
</evidence>
<gene>
    <name evidence="2" type="ORF">KI810_11560</name>
</gene>
<comment type="caution">
    <text evidence="2">The sequence shown here is derived from an EMBL/GenBank/DDBJ whole genome shotgun (WGS) entry which is preliminary data.</text>
</comment>
<dbReference type="RefSeq" id="WP_214175687.1">
    <property type="nucleotide sequence ID" value="NZ_JAHCVK010000004.1"/>
</dbReference>
<protein>
    <recommendedName>
        <fullName evidence="4">DUF5666 domain-containing protein</fullName>
    </recommendedName>
</protein>
<name>A0ABS5SE99_9BACT</name>
<accession>A0ABS5SE99</accession>
<dbReference type="Proteomes" id="UP000756860">
    <property type="component" value="Unassembled WGS sequence"/>
</dbReference>
<organism evidence="2 3">
    <name type="scientific">Geomobilimonas luticola</name>
    <dbReference type="NCBI Taxonomy" id="1114878"/>
    <lineage>
        <taxon>Bacteria</taxon>
        <taxon>Pseudomonadati</taxon>
        <taxon>Thermodesulfobacteriota</taxon>
        <taxon>Desulfuromonadia</taxon>
        <taxon>Geobacterales</taxon>
        <taxon>Geobacteraceae</taxon>
        <taxon>Geomobilimonas</taxon>
    </lineage>
</organism>
<feature type="signal peptide" evidence="1">
    <location>
        <begin position="1"/>
        <end position="20"/>
    </location>
</feature>
<proteinExistence type="predicted"/>
<reference evidence="2 3" key="1">
    <citation type="submission" date="2021-05" db="EMBL/GenBank/DDBJ databases">
        <title>The draft genome of Geobacter luticola JCM 17780.</title>
        <authorList>
            <person name="Xu Z."/>
            <person name="Masuda Y."/>
            <person name="Itoh H."/>
            <person name="Senoo K."/>
        </authorList>
    </citation>
    <scope>NUCLEOTIDE SEQUENCE [LARGE SCALE GENOMIC DNA]</scope>
    <source>
        <strain evidence="2 3">JCM 17780</strain>
    </source>
</reference>
<dbReference type="EMBL" id="JAHCVK010000004">
    <property type="protein sequence ID" value="MBT0653695.1"/>
    <property type="molecule type" value="Genomic_DNA"/>
</dbReference>
<keyword evidence="1" id="KW-0732">Signal</keyword>
<feature type="chain" id="PRO_5045876667" description="DUF5666 domain-containing protein" evidence="1">
    <location>
        <begin position="21"/>
        <end position="94"/>
    </location>
</feature>
<sequence length="94" mass="9797">MKIAAALTGIALLAASTAMAAGTKTYQVTGPVLEVKEDVVVVQKGKEKWEIAKDKDTKVTGDLKVGSKATVSYTMKAATIEAKGDAKGDAKKKK</sequence>
<evidence type="ECO:0000256" key="1">
    <source>
        <dbReference type="SAM" id="SignalP"/>
    </source>
</evidence>
<evidence type="ECO:0008006" key="4">
    <source>
        <dbReference type="Google" id="ProtNLM"/>
    </source>
</evidence>
<keyword evidence="3" id="KW-1185">Reference proteome</keyword>
<evidence type="ECO:0000313" key="3">
    <source>
        <dbReference type="Proteomes" id="UP000756860"/>
    </source>
</evidence>